<reference evidence="1 2" key="2">
    <citation type="submission" date="2018-11" db="EMBL/GenBank/DDBJ databases">
        <authorList>
            <consortium name="Pathogen Informatics"/>
        </authorList>
    </citation>
    <scope>NUCLEOTIDE SEQUENCE [LARGE SCALE GENOMIC DNA]</scope>
    <source>
        <strain evidence="1 2">NST_G2</strain>
    </source>
</reference>
<evidence type="ECO:0000313" key="1">
    <source>
        <dbReference type="EMBL" id="VDL95744.1"/>
    </source>
</evidence>
<dbReference type="AlphaFoldDB" id="A0A183SYR1"/>
<evidence type="ECO:0000313" key="2">
    <source>
        <dbReference type="Proteomes" id="UP000275846"/>
    </source>
</evidence>
<evidence type="ECO:0000313" key="3">
    <source>
        <dbReference type="WBParaSite" id="SSLN_0000971401-mRNA-1"/>
    </source>
</evidence>
<dbReference type="WBParaSite" id="SSLN_0000971401-mRNA-1">
    <property type="protein sequence ID" value="SSLN_0000971401-mRNA-1"/>
    <property type="gene ID" value="SSLN_0000971401"/>
</dbReference>
<dbReference type="Proteomes" id="UP000275846">
    <property type="component" value="Unassembled WGS sequence"/>
</dbReference>
<name>A0A183SYR1_SCHSO</name>
<dbReference type="OrthoDB" id="6307585at2759"/>
<proteinExistence type="predicted"/>
<reference evidence="3" key="1">
    <citation type="submission" date="2016-06" db="UniProtKB">
        <authorList>
            <consortium name="WormBaseParasite"/>
        </authorList>
    </citation>
    <scope>IDENTIFICATION</scope>
</reference>
<organism evidence="3">
    <name type="scientific">Schistocephalus solidus</name>
    <name type="common">Tapeworm</name>
    <dbReference type="NCBI Taxonomy" id="70667"/>
    <lineage>
        <taxon>Eukaryota</taxon>
        <taxon>Metazoa</taxon>
        <taxon>Spiralia</taxon>
        <taxon>Lophotrochozoa</taxon>
        <taxon>Platyhelminthes</taxon>
        <taxon>Cestoda</taxon>
        <taxon>Eucestoda</taxon>
        <taxon>Diphyllobothriidea</taxon>
        <taxon>Diphyllobothriidae</taxon>
        <taxon>Schistocephalus</taxon>
    </lineage>
</organism>
<keyword evidence="2" id="KW-1185">Reference proteome</keyword>
<protein>
    <submittedName>
        <fullName evidence="1 3">Uncharacterized protein</fullName>
    </submittedName>
</protein>
<dbReference type="EMBL" id="UYSU01035191">
    <property type="protein sequence ID" value="VDL95744.1"/>
    <property type="molecule type" value="Genomic_DNA"/>
</dbReference>
<accession>A0A183SYR1</accession>
<sequence length="108" mass="11902">MPAPRPRVHPLGLLPRLKAEGVSQQEMVFCTRSQKKEAAIVTDNETVRTQHSLQGSVVCPDAVIDANKDNQEGVQFVVEFVLRRIKARPWGNVGTDDGGELVSPKRQA</sequence>
<gene>
    <name evidence="1" type="ORF">SSLN_LOCUS9359</name>
</gene>